<keyword evidence="1" id="KW-0645">Protease</keyword>
<evidence type="ECO:0000313" key="2">
    <source>
        <dbReference type="EMBL" id="QHW29368.1"/>
    </source>
</evidence>
<keyword evidence="1" id="KW-0720">Serine protease</keyword>
<dbReference type="AlphaFoldDB" id="A0A6C0PAJ3"/>
<gene>
    <name evidence="2" type="ORF">GZH47_00005</name>
    <name evidence="3" type="ORF">GZH47_31355</name>
</gene>
<dbReference type="RefSeq" id="WP_162637938.1">
    <property type="nucleotide sequence ID" value="NZ_CP048286.1"/>
</dbReference>
<reference evidence="3 4" key="1">
    <citation type="submission" date="2020-02" db="EMBL/GenBank/DDBJ databases">
        <title>Paenibacillus sp. nov., isolated from rhizosphere soil of tomato.</title>
        <authorList>
            <person name="Weon H.-Y."/>
            <person name="Lee S.A."/>
        </authorList>
    </citation>
    <scope>NUCLEOTIDE SEQUENCE [LARGE SCALE GENOMIC DNA]</scope>
    <source>
        <strain evidence="3 4">14171R-81</strain>
        <plasmid evidence="3 4">unnamed1</plasmid>
    </source>
</reference>
<keyword evidence="1" id="KW-0378">Hydrolase</keyword>
<keyword evidence="4" id="KW-1185">Reference proteome</keyword>
<dbReference type="EMBL" id="CP048287">
    <property type="protein sequence ID" value="QHW35401.1"/>
    <property type="molecule type" value="Genomic_DNA"/>
</dbReference>
<evidence type="ECO:0000256" key="1">
    <source>
        <dbReference type="ARBA" id="ARBA00022825"/>
    </source>
</evidence>
<organism evidence="3 4">
    <name type="scientific">Paenibacillus rhizovicinus</name>
    <dbReference type="NCBI Taxonomy" id="2704463"/>
    <lineage>
        <taxon>Bacteria</taxon>
        <taxon>Bacillati</taxon>
        <taxon>Bacillota</taxon>
        <taxon>Bacilli</taxon>
        <taxon>Bacillales</taxon>
        <taxon>Paenibacillaceae</taxon>
        <taxon>Paenibacillus</taxon>
    </lineage>
</organism>
<dbReference type="EMBL" id="CP048286">
    <property type="protein sequence ID" value="QHW29368.1"/>
    <property type="molecule type" value="Genomic_DNA"/>
</dbReference>
<dbReference type="KEGG" id="prz:GZH47_00005"/>
<sequence length="234" mass="26044">MFFNEVFLADATGFIVEFEKQNYIVTNWHVVSGKNADTNELLSPKTGAIPNKIKVLHHSNHIFGEWAEDEVYLYDNQGDRRWIEHPNGQLVDVVAIPFTPNDLIRVFPLDMALVNTDVVMRPAMSVSIIGFPFGLSSTGWPIWKTGHIASDPIVDYDGRKMFLIDATTRGGMSGSPVFLRISSGYTTSAGHHLIGGPLVTKFLGVYSGRIRDDIEIGRVWKPGAMVEVFLYGSK</sequence>
<protein>
    <submittedName>
        <fullName evidence="3">Trypsin-like peptidase domain-containing protein</fullName>
    </submittedName>
</protein>
<geneLocation type="plasmid" evidence="3 4">
    <name>unnamed1</name>
</geneLocation>
<name>A0A6C0PAJ3_9BACL</name>
<dbReference type="GO" id="GO:0008236">
    <property type="term" value="F:serine-type peptidase activity"/>
    <property type="evidence" value="ECO:0007669"/>
    <property type="project" value="UniProtKB-KW"/>
</dbReference>
<dbReference type="Gene3D" id="2.40.10.120">
    <property type="match status" value="1"/>
</dbReference>
<keyword evidence="3" id="KW-0614">Plasmid</keyword>
<accession>A0A6C0PAJ3</accession>
<dbReference type="InterPro" id="IPR009003">
    <property type="entry name" value="Peptidase_S1_PA"/>
</dbReference>
<dbReference type="Pfam" id="PF13365">
    <property type="entry name" value="Trypsin_2"/>
    <property type="match status" value="1"/>
</dbReference>
<dbReference type="KEGG" id="prz:GZH47_31355"/>
<dbReference type="SUPFAM" id="SSF50494">
    <property type="entry name" value="Trypsin-like serine proteases"/>
    <property type="match status" value="1"/>
</dbReference>
<dbReference type="Proteomes" id="UP000479114">
    <property type="component" value="Plasmid unnamed1"/>
</dbReference>
<evidence type="ECO:0000313" key="3">
    <source>
        <dbReference type="EMBL" id="QHW35401.1"/>
    </source>
</evidence>
<evidence type="ECO:0000313" key="4">
    <source>
        <dbReference type="Proteomes" id="UP000479114"/>
    </source>
</evidence>
<dbReference type="Proteomes" id="UP000479114">
    <property type="component" value="Chromosome"/>
</dbReference>
<proteinExistence type="predicted"/>